<evidence type="ECO:0000313" key="3">
    <source>
        <dbReference type="Proteomes" id="UP001375743"/>
    </source>
</evidence>
<dbReference type="EMBL" id="JBBLZC010000001">
    <property type="protein sequence ID" value="MEK0081916.1"/>
    <property type="molecule type" value="Genomic_DNA"/>
</dbReference>
<dbReference type="Proteomes" id="UP001375743">
    <property type="component" value="Unassembled WGS sequence"/>
</dbReference>
<proteinExistence type="predicted"/>
<dbReference type="SUPFAM" id="SSF51735">
    <property type="entry name" value="NAD(P)-binding Rossmann-fold domains"/>
    <property type="match status" value="1"/>
</dbReference>
<dbReference type="PANTHER" id="PTHR43245:SF13">
    <property type="entry name" value="UDP-D-APIOSE_UDP-D-XYLOSE SYNTHASE 2"/>
    <property type="match status" value="1"/>
</dbReference>
<reference evidence="2 3" key="1">
    <citation type="submission" date="2024-01" db="EMBL/GenBank/DDBJ databases">
        <title>Multi-omics insights into the function and evolution of sodium benzoate biodegradation pathways in Benzoatithermus flavus gen. nov., sp. nov. from hot spring.</title>
        <authorList>
            <person name="Hu C.-J."/>
            <person name="Li W.-J."/>
        </authorList>
    </citation>
    <scope>NUCLEOTIDE SEQUENCE [LARGE SCALE GENOMIC DNA]</scope>
    <source>
        <strain evidence="2 3">SYSU G07066</strain>
    </source>
</reference>
<protein>
    <submittedName>
        <fullName evidence="2">NAD-dependent epimerase/dehydratase family protein</fullName>
    </submittedName>
</protein>
<dbReference type="InterPro" id="IPR050177">
    <property type="entry name" value="Lipid_A_modif_metabolic_enz"/>
</dbReference>
<evidence type="ECO:0000313" key="2">
    <source>
        <dbReference type="EMBL" id="MEK0081916.1"/>
    </source>
</evidence>
<evidence type="ECO:0000259" key="1">
    <source>
        <dbReference type="Pfam" id="PF01370"/>
    </source>
</evidence>
<dbReference type="InterPro" id="IPR036291">
    <property type="entry name" value="NAD(P)-bd_dom_sf"/>
</dbReference>
<dbReference type="InterPro" id="IPR001509">
    <property type="entry name" value="Epimerase_deHydtase"/>
</dbReference>
<feature type="domain" description="NAD-dependent epimerase/dehydratase" evidence="1">
    <location>
        <begin position="8"/>
        <end position="247"/>
    </location>
</feature>
<gene>
    <name evidence="2" type="ORF">U1T56_02040</name>
</gene>
<dbReference type="Pfam" id="PF01370">
    <property type="entry name" value="Epimerase"/>
    <property type="match status" value="1"/>
</dbReference>
<dbReference type="PANTHER" id="PTHR43245">
    <property type="entry name" value="BIFUNCTIONAL POLYMYXIN RESISTANCE PROTEIN ARNA"/>
    <property type="match status" value="1"/>
</dbReference>
<dbReference type="Gene3D" id="3.90.25.10">
    <property type="entry name" value="UDP-galactose 4-epimerase, domain 1"/>
    <property type="match status" value="1"/>
</dbReference>
<keyword evidence="3" id="KW-1185">Reference proteome</keyword>
<name>A0ABU8XM07_9PROT</name>
<comment type="caution">
    <text evidence="2">The sequence shown here is derived from an EMBL/GenBank/DDBJ whole genome shotgun (WGS) entry which is preliminary data.</text>
</comment>
<accession>A0ABU8XM07</accession>
<organism evidence="2 3">
    <name type="scientific">Benzoatithermus flavus</name>
    <dbReference type="NCBI Taxonomy" id="3108223"/>
    <lineage>
        <taxon>Bacteria</taxon>
        <taxon>Pseudomonadati</taxon>
        <taxon>Pseudomonadota</taxon>
        <taxon>Alphaproteobacteria</taxon>
        <taxon>Geminicoccales</taxon>
        <taxon>Geminicoccaceae</taxon>
        <taxon>Benzoatithermus</taxon>
    </lineage>
</organism>
<dbReference type="RefSeq" id="WP_418157756.1">
    <property type="nucleotide sequence ID" value="NZ_JBBLZC010000001.1"/>
</dbReference>
<sequence>MSWQGRRVLVTGGAGFLGSNLAHALARRGAVLTLVDSFEPDGGANAANLEGIEGEICLVRGDLRTLENLAELLDGQEFLFNLAGLTSHKGSMEDPFRDFSVNAAAQLRLLEALRHGGMRPRVVHASTRQFYGRPRWLPVDESHPLDPPDVNGIAKLAGERLWLLYGRVYGLEVTALRLTNCYGPRVRIKDARQNFIGLWIRRILEGEPIEVWGGDQLRDLTYADDVVAAMIAAAESPATVGRPFNVGGFPAVSLRQLAERLIAAHGGGCYVVKEFPEAQRAIDIGSFEADDRAFRAATGWVPKVPLAEGLARTLAYFRPRLADYC</sequence>
<dbReference type="Gene3D" id="3.40.50.720">
    <property type="entry name" value="NAD(P)-binding Rossmann-like Domain"/>
    <property type="match status" value="1"/>
</dbReference>